<keyword evidence="2" id="KW-1185">Reference proteome</keyword>
<name>A0ABW0TKN4_9BACL</name>
<comment type="caution">
    <text evidence="1">The sequence shown here is derived from an EMBL/GenBank/DDBJ whole genome shotgun (WGS) entry which is preliminary data.</text>
</comment>
<sequence>MDANVIRQEVETTYEKVKSLAGWTVDKNVVLTITSYYVTSEREFDAESLSRAMDELKSRSGWLSPLRGNLLPMLAAFLDQPGTDINEEVARLFAKQQVLKGMGFRNTIHSYLAALLLTDDPDLYENEARQAKKLFDAMKRQHFFLTSDDDYAYAVLLGKRGEDATAHAKAMRVYYDALRAEGFRAGNELQWLAQVMTYIHIEFDEKLVSRAAEVLTQFKQSAKVRPVHYPMIGFLTVFGVDDQEVSKIIELTLTLESAKPFKSNREMALSIGIGYIMHMLTENAEEATISLATSVELIVQAQQAIMAATIAAMAASTSTNSSNS</sequence>
<dbReference type="EMBL" id="JBHSNO010000007">
    <property type="protein sequence ID" value="MFC5590057.1"/>
    <property type="molecule type" value="Genomic_DNA"/>
</dbReference>
<gene>
    <name evidence="1" type="ORF">ACFPRA_14210</name>
</gene>
<reference evidence="2" key="1">
    <citation type="journal article" date="2019" name="Int. J. Syst. Evol. Microbiol.">
        <title>The Global Catalogue of Microorganisms (GCM) 10K type strain sequencing project: providing services to taxonomists for standard genome sequencing and annotation.</title>
        <authorList>
            <consortium name="The Broad Institute Genomics Platform"/>
            <consortium name="The Broad Institute Genome Sequencing Center for Infectious Disease"/>
            <person name="Wu L."/>
            <person name="Ma J."/>
        </authorList>
    </citation>
    <scope>NUCLEOTIDE SEQUENCE [LARGE SCALE GENOMIC DNA]</scope>
    <source>
        <strain evidence="2">CGMCC 4.1434</strain>
    </source>
</reference>
<accession>A0ABW0TKN4</accession>
<evidence type="ECO:0000313" key="1">
    <source>
        <dbReference type="EMBL" id="MFC5590057.1"/>
    </source>
</evidence>
<dbReference type="Proteomes" id="UP001596109">
    <property type="component" value="Unassembled WGS sequence"/>
</dbReference>
<dbReference type="RefSeq" id="WP_381435900.1">
    <property type="nucleotide sequence ID" value="NZ_JBHSNO010000007.1"/>
</dbReference>
<dbReference type="Pfam" id="PF13170">
    <property type="entry name" value="DUF4003"/>
    <property type="match status" value="1"/>
</dbReference>
<organism evidence="1 2">
    <name type="scientific">Sporosarcina soli</name>
    <dbReference type="NCBI Taxonomy" id="334736"/>
    <lineage>
        <taxon>Bacteria</taxon>
        <taxon>Bacillati</taxon>
        <taxon>Bacillota</taxon>
        <taxon>Bacilli</taxon>
        <taxon>Bacillales</taxon>
        <taxon>Caryophanaceae</taxon>
        <taxon>Sporosarcina</taxon>
    </lineage>
</organism>
<proteinExistence type="predicted"/>
<dbReference type="InterPro" id="IPR025062">
    <property type="entry name" value="DUF4003"/>
</dbReference>
<evidence type="ECO:0000313" key="2">
    <source>
        <dbReference type="Proteomes" id="UP001596109"/>
    </source>
</evidence>
<protein>
    <submittedName>
        <fullName evidence="1">DUF4003 family protein</fullName>
    </submittedName>
</protein>